<keyword evidence="3" id="KW-0547">Nucleotide-binding</keyword>
<dbReference type="PANTHER" id="PTHR43776:SF7">
    <property type="entry name" value="D,D-DIPEPTIDE TRANSPORT ATP-BINDING PROTEIN DDPF-RELATED"/>
    <property type="match status" value="1"/>
</dbReference>
<dbReference type="GO" id="GO:0055085">
    <property type="term" value="P:transmembrane transport"/>
    <property type="evidence" value="ECO:0007669"/>
    <property type="project" value="UniProtKB-ARBA"/>
</dbReference>
<keyword evidence="4 6" id="KW-0067">ATP-binding</keyword>
<sequence length="216" mass="22932">MLTARDLAHAIGGRRILDGADLDLARGEVVGLGGPSGSGKTTLGRILAGRLAPDRGEIRLDGAIPAPARPGVPAPVQHAPQSAELAVDPRWPVRRILANGLPPDPEVLDALGVRTEWADRRPDQLSGGELARVSLARLFHPGLALLICDEITSQLDAIEQDRLLRALTRLCAGRRIAVLLISHAGALHARFCDRAMMLDGGRIVRPPGRARFPTGA</sequence>
<dbReference type="AlphaFoldDB" id="A0A1M6B2R3"/>
<dbReference type="GO" id="GO:0005524">
    <property type="term" value="F:ATP binding"/>
    <property type="evidence" value="ECO:0007669"/>
    <property type="project" value="UniProtKB-KW"/>
</dbReference>
<keyword evidence="2" id="KW-0813">Transport</keyword>
<dbReference type="PROSITE" id="PS50893">
    <property type="entry name" value="ABC_TRANSPORTER_2"/>
    <property type="match status" value="1"/>
</dbReference>
<dbReference type="SUPFAM" id="SSF52540">
    <property type="entry name" value="P-loop containing nucleoside triphosphate hydrolases"/>
    <property type="match status" value="1"/>
</dbReference>
<evidence type="ECO:0000313" key="7">
    <source>
        <dbReference type="Proteomes" id="UP000184292"/>
    </source>
</evidence>
<dbReference type="Pfam" id="PF00005">
    <property type="entry name" value="ABC_tran"/>
    <property type="match status" value="1"/>
</dbReference>
<evidence type="ECO:0000256" key="2">
    <source>
        <dbReference type="ARBA" id="ARBA00022448"/>
    </source>
</evidence>
<dbReference type="PANTHER" id="PTHR43776">
    <property type="entry name" value="TRANSPORT ATP-BINDING PROTEIN"/>
    <property type="match status" value="1"/>
</dbReference>
<feature type="domain" description="ABC transporter" evidence="5">
    <location>
        <begin position="2"/>
        <end position="216"/>
    </location>
</feature>
<dbReference type="InterPro" id="IPR027417">
    <property type="entry name" value="P-loop_NTPase"/>
</dbReference>
<dbReference type="EMBL" id="FQYO01000001">
    <property type="protein sequence ID" value="SHI43005.1"/>
    <property type="molecule type" value="Genomic_DNA"/>
</dbReference>
<dbReference type="InterPro" id="IPR003593">
    <property type="entry name" value="AAA+_ATPase"/>
</dbReference>
<dbReference type="InterPro" id="IPR017871">
    <property type="entry name" value="ABC_transporter-like_CS"/>
</dbReference>
<dbReference type="GO" id="GO:0016887">
    <property type="term" value="F:ATP hydrolysis activity"/>
    <property type="evidence" value="ECO:0007669"/>
    <property type="project" value="InterPro"/>
</dbReference>
<comment type="similarity">
    <text evidence="1">Belongs to the ABC transporter superfamily.</text>
</comment>
<evidence type="ECO:0000256" key="3">
    <source>
        <dbReference type="ARBA" id="ARBA00022741"/>
    </source>
</evidence>
<gene>
    <name evidence="6" type="ORF">SAMN05444417_0748</name>
</gene>
<dbReference type="OrthoDB" id="9784450at2"/>
<accession>A0A1M6B2R3</accession>
<name>A0A1M6B2R3_9RHOB</name>
<evidence type="ECO:0000256" key="4">
    <source>
        <dbReference type="ARBA" id="ARBA00022840"/>
    </source>
</evidence>
<organism evidence="6 7">
    <name type="scientific">Wenxinia saemankumensis</name>
    <dbReference type="NCBI Taxonomy" id="1447782"/>
    <lineage>
        <taxon>Bacteria</taxon>
        <taxon>Pseudomonadati</taxon>
        <taxon>Pseudomonadota</taxon>
        <taxon>Alphaproteobacteria</taxon>
        <taxon>Rhodobacterales</taxon>
        <taxon>Roseobacteraceae</taxon>
        <taxon>Wenxinia</taxon>
    </lineage>
</organism>
<dbReference type="Proteomes" id="UP000184292">
    <property type="component" value="Unassembled WGS sequence"/>
</dbReference>
<dbReference type="PROSITE" id="PS00211">
    <property type="entry name" value="ABC_TRANSPORTER_1"/>
    <property type="match status" value="1"/>
</dbReference>
<protein>
    <submittedName>
        <fullName evidence="6">Peptide/nickel transport system ATP-binding protein</fullName>
    </submittedName>
</protein>
<dbReference type="InterPro" id="IPR003439">
    <property type="entry name" value="ABC_transporter-like_ATP-bd"/>
</dbReference>
<dbReference type="STRING" id="1447782.SAMN05444417_0748"/>
<dbReference type="Gene3D" id="3.40.50.300">
    <property type="entry name" value="P-loop containing nucleotide triphosphate hydrolases"/>
    <property type="match status" value="1"/>
</dbReference>
<evidence type="ECO:0000256" key="1">
    <source>
        <dbReference type="ARBA" id="ARBA00005417"/>
    </source>
</evidence>
<proteinExistence type="inferred from homology"/>
<evidence type="ECO:0000313" key="6">
    <source>
        <dbReference type="EMBL" id="SHI43005.1"/>
    </source>
</evidence>
<dbReference type="InterPro" id="IPR050319">
    <property type="entry name" value="ABC_transp_ATP-bind"/>
</dbReference>
<dbReference type="RefSeq" id="WP_073326436.1">
    <property type="nucleotide sequence ID" value="NZ_FQYO01000001.1"/>
</dbReference>
<dbReference type="SMART" id="SM00382">
    <property type="entry name" value="AAA"/>
    <property type="match status" value="1"/>
</dbReference>
<reference evidence="6 7" key="1">
    <citation type="submission" date="2016-11" db="EMBL/GenBank/DDBJ databases">
        <authorList>
            <person name="Jaros S."/>
            <person name="Januszkiewicz K."/>
            <person name="Wedrychowicz H."/>
        </authorList>
    </citation>
    <scope>NUCLEOTIDE SEQUENCE [LARGE SCALE GENOMIC DNA]</scope>
    <source>
        <strain evidence="6 7">DSM 100565</strain>
    </source>
</reference>
<keyword evidence="7" id="KW-1185">Reference proteome</keyword>
<evidence type="ECO:0000259" key="5">
    <source>
        <dbReference type="PROSITE" id="PS50893"/>
    </source>
</evidence>